<keyword evidence="2" id="KW-1185">Reference proteome</keyword>
<organism evidence="1 2">
    <name type="scientific">Salmonirosea aquatica</name>
    <dbReference type="NCBI Taxonomy" id="2654236"/>
    <lineage>
        <taxon>Bacteria</taxon>
        <taxon>Pseudomonadati</taxon>
        <taxon>Bacteroidota</taxon>
        <taxon>Cytophagia</taxon>
        <taxon>Cytophagales</taxon>
        <taxon>Spirosomataceae</taxon>
        <taxon>Salmonirosea</taxon>
    </lineage>
</organism>
<proteinExistence type="predicted"/>
<protein>
    <recommendedName>
        <fullName evidence="3">Restriction endonuclease</fullName>
    </recommendedName>
</protein>
<dbReference type="Proteomes" id="UP000479293">
    <property type="component" value="Unassembled WGS sequence"/>
</dbReference>
<gene>
    <name evidence="1" type="ORF">GBK04_04685</name>
</gene>
<evidence type="ECO:0000313" key="1">
    <source>
        <dbReference type="EMBL" id="MPR32665.1"/>
    </source>
</evidence>
<dbReference type="EMBL" id="WHLY01000002">
    <property type="protein sequence ID" value="MPR32665.1"/>
    <property type="molecule type" value="Genomic_DNA"/>
</dbReference>
<evidence type="ECO:0000313" key="2">
    <source>
        <dbReference type="Proteomes" id="UP000479293"/>
    </source>
</evidence>
<name>A0A7C9F2H0_9BACT</name>
<dbReference type="InterPro" id="IPR019292">
    <property type="entry name" value="McrC"/>
</dbReference>
<dbReference type="Pfam" id="PF10117">
    <property type="entry name" value="McrBC"/>
    <property type="match status" value="1"/>
</dbReference>
<dbReference type="AlphaFoldDB" id="A0A7C9F2H0"/>
<dbReference type="RefSeq" id="WP_152757292.1">
    <property type="nucleotide sequence ID" value="NZ_WHLY01000002.1"/>
</dbReference>
<reference evidence="1 2" key="1">
    <citation type="submission" date="2019-10" db="EMBL/GenBank/DDBJ databases">
        <title>Draft Genome Sequence of Cytophagaceae sp. SJW1-29.</title>
        <authorList>
            <person name="Choi A."/>
        </authorList>
    </citation>
    <scope>NUCLEOTIDE SEQUENCE [LARGE SCALE GENOMIC DNA]</scope>
    <source>
        <strain evidence="1 2">SJW1-29</strain>
    </source>
</reference>
<comment type="caution">
    <text evidence="1">The sequence shown here is derived from an EMBL/GenBank/DDBJ whole genome shotgun (WGS) entry which is preliminary data.</text>
</comment>
<dbReference type="PANTHER" id="PTHR38733">
    <property type="entry name" value="PROTEIN MCRC"/>
    <property type="match status" value="1"/>
</dbReference>
<dbReference type="PANTHER" id="PTHR38733:SF1">
    <property type="entry name" value="TYPE IV METHYL-DIRECTED RESTRICTION ENZYME ECOKMCRBC"/>
    <property type="match status" value="1"/>
</dbReference>
<accession>A0A7C9F2H0</accession>
<evidence type="ECO:0008006" key="3">
    <source>
        <dbReference type="Google" id="ProtNLM"/>
    </source>
</evidence>
<sequence length="422" mass="48214">MLHQATEQSLLACQPGDPAAILLPKAAFEALRTYALRDDAEPILRYFVQRGWEYLRVGPYVGLLQATPSVAIEILPKTSQDLTPEAVIAARTSLLRMLLSVPDLFPHPLPESQFSQLVRFPMPEVLTALFLQNAEKLLHRGLQTDYRTVEEELPFVKGKLRLSQNPFALAMHPERLPVAFDERTRNNPPNRLLKASLRRLSGGGSARRVRQYLFVLDEIPDTLDWRKDLALARRLDRTFQSYAWLWPWVEWLLGGYAPGLTEGKNRLPGLLFPTQRLFESYVAISLRRYLPPEFRLSIQESAYHLLFDFAGKATHRLRPDVVVRRGNDVWILDTKWKLVQGSSSHISHLAQSDLYQLYAYGQRYLTEEGTVKLGLIYPQTPDFSSAPPPHRYEPHLPLYLLPADLSVSASQMVAKLWNDLGE</sequence>